<dbReference type="InterPro" id="IPR006212">
    <property type="entry name" value="Furin_repeat"/>
</dbReference>
<gene>
    <name evidence="4" type="ORF">TTHERM_00794460</name>
</gene>
<sequence>MIIQQQSFIYIALLALFKAVIVAQSVKYDDSDLSTQILVINSSMFAASHAYPNNTYYLSIYSLSDPTIIKAYQIDSICTNLTSIDQLQGTFVMLTQTALYYLDYKQNPLSFSNKYIFSKQVTSVNTAEGTKVILGYEDGAIEIIDFFDNTFHWQLNGCTDQTFSVSYILQDNNIVGLCKNILISWDKTVFSISGTSKIFSPQTTFGVALKDGDINFLFSFGIGVNRRFMVGIISNSIQAYQLNSNAFSVDSSITSVSLSSQAQITYFRQQQNLIYWKTTINIKLYRYKQLTKSDTLTSVVKCAPMISSIFSDSLDFIVNCNNVSNKNQYSIQKISFVPLICNPGCTSCQDTGPPYKCKECDTTNNFMLNASGDCVCINNYYLDTLKGQCISCPIQCNGCQISNGQIECLACSNSIDPSSKRLDYTQSKLCSCQDRFYDDGTLICKSCDATCLTCLNNQNNSCKSCDSINDHRLLNIPNQTCDCQANYYENNSKQCIQCSANQYFDSTSKACINCPIQCNGCQIQSGQLKCLACNSSITLTDNRYTLSQDQLCSCQDRFYDDGTLTCKPCHITCLTCTDEKINSCKSCDLNTDHRELNVTNKTCDCSKTYQENSQITQQCVQCNNNQYFDSKSNTCINCPIQCNGCQISSGQLKCLACNSSITSINNRYTFTQDQLCSCLDGFYDDHTLICKPCHPTCLTCTDEKINSCKSCDLNTGHRELDNSNKTCNCVAQFTENSQQKCVSCHLTCLTCKGISAQQCLTCDSNKYRKPDINNSCKCMDGFYEDNSYNCKPCHVTCQTCSGGSENDCLTCNASNNRVISQTKCLCSPGYTENTSITSSCQQCHYSCLTCYGPSNNQCNLCDIQKKRQLQNGICNCIQGYYDKGVAQCDTCNLTCESCIGGNTISNCLSCSQSNFRHLSNSQCVCNKGFVEYKYQQQSCQCDTNQNRILNNKGQCVCQDGYYEDSTQNCVKCHYSCQTCFGGSSNQCLTCENKYQRFLINNVCSCIDNYYENGVSQCQICSNPKCKICDKTTQECLGCFDSQNRYLDKQGMCQCKSGYKEDQNNYSNVCLLKCIENCETCMPDKIQSCLQCKQYFSFNQNTSKCSRDMIPSGIPDSKVQDVSKYSGISSYISIAVSTTSSIALSFVSQNNMIFKILFTLQKINFLLLINFPFPQILYQFLKSISGTTPIALLNKINIFPYFLNENEEQYSGPLQDGKFKLEQIKTSIINNAGGMIPVLFVYLLLLLISIIAFKKQRQKDIEFQNLYKGLCLPIDAYIQQNKQGTFIKLLNKLIGLLTLQIHEFLSIVFVFSITLQILSYAYNAIDSDIAMVILKSIFFCFVFIYSIGSFSFYAHFINKFFLQKQREEVSSYKTLIEMNHSILINPSSKKDQEKLKSEIDLALPDIIFQSYLQDYIKLLFFTRNFIFINDFVELIIIPLCIIAPFQNCFFQIILCLIFQSLLSLFVLIRRPNLNNLNTNDQQNLNIISIKQKMKKQDKESEDLLDQKESNMNILPNQSKSLLESIVYYKPSQTLSKSVIQMTAFKIHKNKILQAKNITSDNQKDPQIFKSQKTFNILNILKCQLYENGLPSSGKVLVVNSQNFVACFKSDDNYLNLYSIAEEGKRLDSQKIDGECLFLENMDYEQGVFAVLIKSPSSQKLFKAQAINNKINIDNINIFTLQDITSLNRADNTKIIIGDVKGTILMKDFQDTSYSAQFNGCDKQVYSVSYIENSSIVFGLCDKVLYQWDRSLPKSPPFIYNQQKNVGIPVQGSISANRYLFSFMIGSDRYLYVKCYIKQFEIYTFKGDFQKQSPLVVQTQSCQSFKSYGNMLFCLTPSNIKSFQILNSNKIQPDTQTQSKKCTPKDFSLVQESIDGILFCQDQSTVQFNIQKINYLPISCSIQCQECMGSNQFGCSSCNKALNFVLSNSQCVCDKDYYLDKIQNSCVSCNDHVSQSCNNSCHPTCQNCSGNLENQCTKCDESKNRILDNGYCRCKDGFYKDASNNCSECNKQCKTCQGSSENDCLSCQDNTNREINNNQCLCKAGYIENSPKTESCKILCHPSCLTCNGNGDNQCTSCDSSKNRVLSKSNTCICNDGFFQDSNGDCVKCNIKCKTCTGSSETDCQTCDVDKNRIIIGNQCNCKDGFIENNPISDSCKQNCHYSCSTCNGMRSDQCLDCKKNSFRTLNKNICECDVGYYEAGTEICNICDITCETCSSGDSNSCNSCVESNFRKKNGTSCDCIEGYTEYSPKQKSCQKCHYSCLRCNGSDQNSCISCDNQNNRVLNSQMCNCKQGYYNIDNNPICGSCDKTCFTCNGGNPNQCLSCDDKQNRELDKNGSCKCKEGYIQDSSGNCVICHITCKTCTGIRDDECLSCQESNQRKLDNKSNKCVCKQDYFENNPILASCSQCHYSCETCQNTQINVCTKCGDNSNRQLINGKCECLDGYYDDGTIQCQPCTNKNCKRCDKASQRCLVCYDDQNREVDGSGNCICKKGYKENEISTKSNCVLSCSKNCLTCESSNPNSCLTCDQQKQFILDSQKKSCICSPYHYLNQSALLCKPCIEKCIKCSSSNPLMCDQCEEFYKFNESSKKCERSQVPSDFSESTTQKISQASQAASYIAIGASAGCSIAMSIVQPNANFLQQFLSIQKINFLMLINLPIPDILYQFCKSISGTNPLYLLNSINFFPSLLNEIEEQYLGTLQNSKFQQEKIKTSIIENIGGILIVLVVTNLFFVFAIMLNLKRKQQVKNLQASLIKSSSIKQIIISNDAKQSQKQPSTFENVYNKIVTIITIQVHELLAVVITFSLTLQIFSFANKGMDYSLVILAVKGIFLTIILFYFLASFFFFIRFVNNYYQQKSSQNLLSPLTQKELKLEFKDKFDNKNDPKFQMQNPDLSDIFFQCYIDDYIKNLIITRNFKFIQIAIENMVIPLCIIVPFQNSLIQVLLCLGFQVLNFLLIIWIRPFKQILNNIQILLLNFAWIAIFVLYFTLVYYIKFNMDLDNMTQGNIDILTKISTGIMICCILLLFIPMIFAIIKLIKELPSLIKIIKQKLKIDKESKKQQQLDSIMSNQNLINENNQSNMPNLAIFKTHKIPSYIKETQIQMVQINEKDEKREKKIFVLKRKQQKLKKTVNIYKLTILNSQQDLDTNREINAETEQNQIFCYSKLNRLKKQRTNINHSKFLD</sequence>
<feature type="domain" description="EGF-like" evidence="3">
    <location>
        <begin position="750"/>
        <end position="791"/>
    </location>
</feature>
<evidence type="ECO:0000313" key="4">
    <source>
        <dbReference type="EMBL" id="EAS00720.2"/>
    </source>
</evidence>
<feature type="domain" description="EGF-like" evidence="3">
    <location>
        <begin position="2304"/>
        <end position="2352"/>
    </location>
</feature>
<reference evidence="5" key="1">
    <citation type="journal article" date="2006" name="PLoS Biol.">
        <title>Macronuclear genome sequence of the ciliate Tetrahymena thermophila, a model eukaryote.</title>
        <authorList>
            <person name="Eisen J.A."/>
            <person name="Coyne R.S."/>
            <person name="Wu M."/>
            <person name="Wu D."/>
            <person name="Thiagarajan M."/>
            <person name="Wortman J.R."/>
            <person name="Badger J.H."/>
            <person name="Ren Q."/>
            <person name="Amedeo P."/>
            <person name="Jones K.M."/>
            <person name="Tallon L.J."/>
            <person name="Delcher A.L."/>
            <person name="Salzberg S.L."/>
            <person name="Silva J.C."/>
            <person name="Haas B.J."/>
            <person name="Majoros W.H."/>
            <person name="Farzad M."/>
            <person name="Carlton J.M."/>
            <person name="Smith R.K. Jr."/>
            <person name="Garg J."/>
            <person name="Pearlman R.E."/>
            <person name="Karrer K.M."/>
            <person name="Sun L."/>
            <person name="Manning G."/>
            <person name="Elde N.C."/>
            <person name="Turkewitz A.P."/>
            <person name="Asai D.J."/>
            <person name="Wilkes D.E."/>
            <person name="Wang Y."/>
            <person name="Cai H."/>
            <person name="Collins K."/>
            <person name="Stewart B.A."/>
            <person name="Lee S.R."/>
            <person name="Wilamowska K."/>
            <person name="Weinberg Z."/>
            <person name="Ruzzo W.L."/>
            <person name="Wloga D."/>
            <person name="Gaertig J."/>
            <person name="Frankel J."/>
            <person name="Tsao C.-C."/>
            <person name="Gorovsky M.A."/>
            <person name="Keeling P.J."/>
            <person name="Waller R.F."/>
            <person name="Patron N.J."/>
            <person name="Cherry J.M."/>
            <person name="Stover N.A."/>
            <person name="Krieger C.J."/>
            <person name="del Toro C."/>
            <person name="Ryder H.F."/>
            <person name="Williamson S.C."/>
            <person name="Barbeau R.A."/>
            <person name="Hamilton E.P."/>
            <person name="Orias E."/>
        </authorList>
    </citation>
    <scope>NUCLEOTIDE SEQUENCE [LARGE SCALE GENOMIC DNA]</scope>
    <source>
        <strain evidence="5">SB210</strain>
    </source>
</reference>
<feature type="transmembrane region" description="Helical" evidence="1">
    <location>
        <begin position="1328"/>
        <end position="1355"/>
    </location>
</feature>
<dbReference type="HOGENOM" id="CLU_226813_0_0_1"/>
<protein>
    <submittedName>
        <fullName evidence="4">Bowman-birk serine protease inhibitor family protein</fullName>
    </submittedName>
</protein>
<keyword evidence="1" id="KW-0472">Membrane</keyword>
<feature type="domain" description="EGF-like" evidence="3">
    <location>
        <begin position="2113"/>
        <end position="2155"/>
    </location>
</feature>
<feature type="transmembrane region" description="Helical" evidence="1">
    <location>
        <begin position="2969"/>
        <end position="2990"/>
    </location>
</feature>
<feature type="domain" description="EGF-like" evidence="3">
    <location>
        <begin position="799"/>
        <end position="841"/>
    </location>
</feature>
<keyword evidence="5" id="KW-1185">Reference proteome</keyword>
<dbReference type="SMART" id="SM00181">
    <property type="entry name" value="EGF"/>
    <property type="match status" value="14"/>
</dbReference>
<dbReference type="InterPro" id="IPR000742">
    <property type="entry name" value="EGF"/>
</dbReference>
<dbReference type="EMBL" id="GG662609">
    <property type="protein sequence ID" value="EAS00720.2"/>
    <property type="molecule type" value="Genomic_DNA"/>
</dbReference>
<feature type="domain" description="EGF-like" evidence="3">
    <location>
        <begin position="2453"/>
        <end position="2504"/>
    </location>
</feature>
<dbReference type="KEGG" id="tet:TTHERM_00794460"/>
<feature type="domain" description="EGF-like" evidence="3">
    <location>
        <begin position="2360"/>
        <end position="2404"/>
    </location>
</feature>
<keyword evidence="2" id="KW-0732">Signal</keyword>
<keyword evidence="1" id="KW-1133">Transmembrane helix</keyword>
<dbReference type="Gene3D" id="2.10.220.10">
    <property type="entry name" value="Hormone Receptor, Insulin-like Growth Factor Receptor 1, Chain A, domain 2"/>
    <property type="match status" value="8"/>
</dbReference>
<dbReference type="OrthoDB" id="10035969at2759"/>
<name>Q23VY5_TETTS</name>
<dbReference type="CDD" id="cd00064">
    <property type="entry name" value="FU"/>
    <property type="match status" value="2"/>
</dbReference>
<evidence type="ECO:0000313" key="5">
    <source>
        <dbReference type="Proteomes" id="UP000009168"/>
    </source>
</evidence>
<dbReference type="SMART" id="SM00261">
    <property type="entry name" value="FU"/>
    <property type="match status" value="25"/>
</dbReference>
<feature type="domain" description="EGF-like" evidence="3">
    <location>
        <begin position="2405"/>
        <end position="2452"/>
    </location>
</feature>
<dbReference type="InParanoid" id="Q23VY5"/>
<dbReference type="Proteomes" id="UP000009168">
    <property type="component" value="Unassembled WGS sequence"/>
</dbReference>
<dbReference type="SUPFAM" id="SSF50978">
    <property type="entry name" value="WD40 repeat-like"/>
    <property type="match status" value="1"/>
</dbReference>
<dbReference type="PANTHER" id="PTHR15332">
    <property type="entry name" value="PROPROTEIN CONVERTASE SUBTILISIN_KEXIN TYPE 5-LIKE"/>
    <property type="match status" value="1"/>
</dbReference>
<feature type="domain" description="EGF-like" evidence="3">
    <location>
        <begin position="340"/>
        <end position="375"/>
    </location>
</feature>
<feature type="domain" description="EGF-like" evidence="3">
    <location>
        <begin position="971"/>
        <end position="1004"/>
    </location>
</feature>
<dbReference type="PANTHER" id="PTHR15332:SF175">
    <property type="entry name" value="PROPROTEIN CONVERTASE SUBTILISIN_KEXIN TYPE 5-LIKE"/>
    <property type="match status" value="1"/>
</dbReference>
<evidence type="ECO:0000259" key="3">
    <source>
        <dbReference type="SMART" id="SM00181"/>
    </source>
</evidence>
<feature type="transmembrane region" description="Helical" evidence="1">
    <location>
        <begin position="1233"/>
        <end position="1252"/>
    </location>
</feature>
<feature type="transmembrane region" description="Helical" evidence="1">
    <location>
        <begin position="2939"/>
        <end position="2957"/>
    </location>
</feature>
<feature type="transmembrane region" description="Helical" evidence="1">
    <location>
        <begin position="3010"/>
        <end position="3034"/>
    </location>
</feature>
<feature type="domain" description="EGF-like" evidence="3">
    <location>
        <begin position="1954"/>
        <end position="2005"/>
    </location>
</feature>
<feature type="transmembrane region" description="Helical" evidence="1">
    <location>
        <begin position="2817"/>
        <end position="2844"/>
    </location>
</feature>
<dbReference type="SUPFAM" id="SSF57184">
    <property type="entry name" value="Growth factor receptor domain"/>
    <property type="match status" value="11"/>
</dbReference>
<feature type="domain" description="EGF-like" evidence="3">
    <location>
        <begin position="2013"/>
        <end position="2055"/>
    </location>
</feature>
<feature type="transmembrane region" description="Helical" evidence="1">
    <location>
        <begin position="2716"/>
        <end position="2738"/>
    </location>
</feature>
<dbReference type="InterPro" id="IPR036322">
    <property type="entry name" value="WD40_repeat_dom_sf"/>
</dbReference>
<accession>Q23VY5</accession>
<proteinExistence type="predicted"/>
<keyword evidence="1" id="KW-0812">Transmembrane</keyword>
<dbReference type="InterPro" id="IPR009030">
    <property type="entry name" value="Growth_fac_rcpt_cys_sf"/>
</dbReference>
<feature type="domain" description="EGF-like" evidence="3">
    <location>
        <begin position="1904"/>
        <end position="1945"/>
    </location>
</feature>
<feature type="transmembrane region" description="Helical" evidence="1">
    <location>
        <begin position="1303"/>
        <end position="1322"/>
    </location>
</feature>
<dbReference type="GeneID" id="7825522"/>
<dbReference type="eggNOG" id="KOG3525">
    <property type="taxonomic scope" value="Eukaryota"/>
</dbReference>
<evidence type="ECO:0000256" key="2">
    <source>
        <dbReference type="SAM" id="SignalP"/>
    </source>
</evidence>
<dbReference type="RefSeq" id="XP_001020965.2">
    <property type="nucleotide sequence ID" value="XM_001020965.2"/>
</dbReference>
<feature type="transmembrane region" description="Helical" evidence="1">
    <location>
        <begin position="2791"/>
        <end position="2811"/>
    </location>
</feature>
<feature type="signal peptide" evidence="2">
    <location>
        <begin position="1"/>
        <end position="23"/>
    </location>
</feature>
<feature type="domain" description="EGF-like" evidence="3">
    <location>
        <begin position="2212"/>
        <end position="2254"/>
    </location>
</feature>
<feature type="domain" description="EGF-like" evidence="3">
    <location>
        <begin position="2057"/>
        <end position="2105"/>
    </location>
</feature>
<organism evidence="4 5">
    <name type="scientific">Tetrahymena thermophila (strain SB210)</name>
    <dbReference type="NCBI Taxonomy" id="312017"/>
    <lineage>
        <taxon>Eukaryota</taxon>
        <taxon>Sar</taxon>
        <taxon>Alveolata</taxon>
        <taxon>Ciliophora</taxon>
        <taxon>Intramacronucleata</taxon>
        <taxon>Oligohymenophorea</taxon>
        <taxon>Hymenostomatida</taxon>
        <taxon>Tetrahymenina</taxon>
        <taxon>Tetrahymenidae</taxon>
        <taxon>Tetrahymena</taxon>
    </lineage>
</organism>
<feature type="chain" id="PRO_5004202128" evidence="2">
    <location>
        <begin position="24"/>
        <end position="3180"/>
    </location>
</feature>
<evidence type="ECO:0000256" key="1">
    <source>
        <dbReference type="SAM" id="Phobius"/>
    </source>
</evidence>
<feature type="transmembrane region" description="Helical" evidence="1">
    <location>
        <begin position="2915"/>
        <end position="2933"/>
    </location>
</feature>